<proteinExistence type="predicted"/>
<dbReference type="PROSITE" id="PS50977">
    <property type="entry name" value="HTH_TETR_2"/>
    <property type="match status" value="1"/>
</dbReference>
<protein>
    <submittedName>
        <fullName evidence="8">TetR family transcriptional regulator</fullName>
    </submittedName>
</protein>
<dbReference type="RefSeq" id="WP_101251613.1">
    <property type="nucleotide sequence ID" value="NZ_PIUM01000019.1"/>
</dbReference>
<feature type="DNA-binding region" description="H-T-H motif" evidence="5">
    <location>
        <begin position="45"/>
        <end position="64"/>
    </location>
</feature>
<name>A0A2N3PT24_9PROT</name>
<dbReference type="Gene3D" id="1.10.10.60">
    <property type="entry name" value="Homeodomain-like"/>
    <property type="match status" value="1"/>
</dbReference>
<sequence length="220" mass="24376">MDQTPKHATDIKAPPVREARGESRRQQVLDAAAICFRRNGFRGASMSEISALAGMSTGHIYHYFKNKEAIVEAIIKRDLQEGMTFMESLKEADDIVQMLVDGAKDCIVDRNKLSEPALTLEILAEASRNPAISAIMDDCETSIRRSFIEALETGRKRGVIAPDARIEVACTMMMLIFDGITVQSAVNPLFDHEVILKELERLLNQALRPGVGSDLNHPKP</sequence>
<dbReference type="Proteomes" id="UP000233293">
    <property type="component" value="Unassembled WGS sequence"/>
</dbReference>
<dbReference type="SUPFAM" id="SSF48498">
    <property type="entry name" value="Tetracyclin repressor-like, C-terminal domain"/>
    <property type="match status" value="1"/>
</dbReference>
<evidence type="ECO:0000256" key="6">
    <source>
        <dbReference type="SAM" id="MobiDB-lite"/>
    </source>
</evidence>
<evidence type="ECO:0000256" key="3">
    <source>
        <dbReference type="ARBA" id="ARBA00023125"/>
    </source>
</evidence>
<comment type="caution">
    <text evidence="8">The sequence shown here is derived from an EMBL/GenBank/DDBJ whole genome shotgun (WGS) entry which is preliminary data.</text>
</comment>
<dbReference type="InterPro" id="IPR050109">
    <property type="entry name" value="HTH-type_TetR-like_transc_reg"/>
</dbReference>
<dbReference type="PRINTS" id="PR00455">
    <property type="entry name" value="HTHTETR"/>
</dbReference>
<dbReference type="InterPro" id="IPR001647">
    <property type="entry name" value="HTH_TetR"/>
</dbReference>
<evidence type="ECO:0000259" key="7">
    <source>
        <dbReference type="PROSITE" id="PS50977"/>
    </source>
</evidence>
<keyword evidence="3 5" id="KW-0238">DNA-binding</keyword>
<keyword evidence="2" id="KW-0805">Transcription regulation</keyword>
<feature type="region of interest" description="Disordered" evidence="6">
    <location>
        <begin position="1"/>
        <end position="24"/>
    </location>
</feature>
<evidence type="ECO:0000313" key="9">
    <source>
        <dbReference type="Proteomes" id="UP000233293"/>
    </source>
</evidence>
<dbReference type="GO" id="GO:0000976">
    <property type="term" value="F:transcription cis-regulatory region binding"/>
    <property type="evidence" value="ECO:0007669"/>
    <property type="project" value="TreeGrafter"/>
</dbReference>
<dbReference type="InterPro" id="IPR039538">
    <property type="entry name" value="BetI_C"/>
</dbReference>
<dbReference type="AlphaFoldDB" id="A0A2N3PT24"/>
<dbReference type="SUPFAM" id="SSF46689">
    <property type="entry name" value="Homeodomain-like"/>
    <property type="match status" value="1"/>
</dbReference>
<evidence type="ECO:0000256" key="1">
    <source>
        <dbReference type="ARBA" id="ARBA00022491"/>
    </source>
</evidence>
<dbReference type="PANTHER" id="PTHR30055">
    <property type="entry name" value="HTH-TYPE TRANSCRIPTIONAL REGULATOR RUTR"/>
    <property type="match status" value="1"/>
</dbReference>
<gene>
    <name evidence="8" type="ORF">CWS72_15905</name>
</gene>
<dbReference type="Gene3D" id="1.10.357.10">
    <property type="entry name" value="Tetracycline Repressor, domain 2"/>
    <property type="match status" value="1"/>
</dbReference>
<dbReference type="EMBL" id="PIUM01000019">
    <property type="protein sequence ID" value="PKU23551.1"/>
    <property type="molecule type" value="Genomic_DNA"/>
</dbReference>
<dbReference type="InterPro" id="IPR036271">
    <property type="entry name" value="Tet_transcr_reg_TetR-rel_C_sf"/>
</dbReference>
<evidence type="ECO:0000256" key="4">
    <source>
        <dbReference type="ARBA" id="ARBA00023163"/>
    </source>
</evidence>
<reference evidence="9" key="1">
    <citation type="submission" date="2017-12" db="EMBL/GenBank/DDBJ databases">
        <title>Draft genome sequence of Telmatospirillum siberiense 26-4b1T, an acidotolerant peatland alphaproteobacterium potentially involved in sulfur cycling.</title>
        <authorList>
            <person name="Hausmann B."/>
            <person name="Pjevac P."/>
            <person name="Schreck K."/>
            <person name="Herbold C.W."/>
            <person name="Daims H."/>
            <person name="Wagner M."/>
            <person name="Pester M."/>
            <person name="Loy A."/>
        </authorList>
    </citation>
    <scope>NUCLEOTIDE SEQUENCE [LARGE SCALE GENOMIC DNA]</scope>
    <source>
        <strain evidence="9">26-4b1</strain>
    </source>
</reference>
<keyword evidence="9" id="KW-1185">Reference proteome</keyword>
<accession>A0A2N3PT24</accession>
<dbReference type="Pfam" id="PF00440">
    <property type="entry name" value="TetR_N"/>
    <property type="match status" value="1"/>
</dbReference>
<dbReference type="GO" id="GO:0003700">
    <property type="term" value="F:DNA-binding transcription factor activity"/>
    <property type="evidence" value="ECO:0007669"/>
    <property type="project" value="TreeGrafter"/>
</dbReference>
<dbReference type="Pfam" id="PF13977">
    <property type="entry name" value="TetR_C_6"/>
    <property type="match status" value="1"/>
</dbReference>
<feature type="domain" description="HTH tetR-type" evidence="7">
    <location>
        <begin position="22"/>
        <end position="82"/>
    </location>
</feature>
<organism evidence="8 9">
    <name type="scientific">Telmatospirillum siberiense</name>
    <dbReference type="NCBI Taxonomy" id="382514"/>
    <lineage>
        <taxon>Bacteria</taxon>
        <taxon>Pseudomonadati</taxon>
        <taxon>Pseudomonadota</taxon>
        <taxon>Alphaproteobacteria</taxon>
        <taxon>Rhodospirillales</taxon>
        <taxon>Rhodospirillaceae</taxon>
        <taxon>Telmatospirillum</taxon>
    </lineage>
</organism>
<evidence type="ECO:0000313" key="8">
    <source>
        <dbReference type="EMBL" id="PKU23551.1"/>
    </source>
</evidence>
<keyword evidence="1" id="KW-0678">Repressor</keyword>
<dbReference type="InterPro" id="IPR009057">
    <property type="entry name" value="Homeodomain-like_sf"/>
</dbReference>
<keyword evidence="4" id="KW-0804">Transcription</keyword>
<evidence type="ECO:0000256" key="5">
    <source>
        <dbReference type="PROSITE-ProRule" id="PRU00335"/>
    </source>
</evidence>
<dbReference type="PANTHER" id="PTHR30055:SF226">
    <property type="entry name" value="HTH-TYPE TRANSCRIPTIONAL REGULATOR PKSA"/>
    <property type="match status" value="1"/>
</dbReference>
<evidence type="ECO:0000256" key="2">
    <source>
        <dbReference type="ARBA" id="ARBA00023015"/>
    </source>
</evidence>